<dbReference type="Gramene" id="PNT60916">
    <property type="protein sequence ID" value="PNT60916"/>
    <property type="gene ID" value="BRADI_5g08107v3"/>
</dbReference>
<comment type="subunit">
    <text evidence="1">Homodimer.</text>
</comment>
<dbReference type="EMBL" id="CM000884">
    <property type="protein sequence ID" value="PNT60916.1"/>
    <property type="molecule type" value="Genomic_DNA"/>
</dbReference>
<sequence>MREEDRAPRGERRAEGPAGTMTAVAAGQRRWVRQARRRQGERGNSRKKRRAQPQTEGRNGKLHCNCKAAVPPPPRGRGCDIPRPPDRVSPAAPGAPAPLHARHRGRAGTDVHGDREGPRPSEPVHGARQSLRRHGGDRRRADGWAEPGFLLVLPGRGPGAGDIHAGLAGEARVRGRHDGRVLTEGPYNGSTLVVAGRDDTSEEVRELAVVGGTGMLRRAAGHVLWKTARIESKVHAVLELDVHASGCS</sequence>
<dbReference type="PANTHER" id="PTHR21495">
    <property type="entry name" value="NUCLEOPORIN-RELATED"/>
    <property type="match status" value="1"/>
</dbReference>
<gene>
    <name evidence="3" type="ORF">BRADI_5g08107v3</name>
</gene>
<feature type="compositionally biased region" description="Basic and acidic residues" evidence="2">
    <location>
        <begin position="107"/>
        <end position="119"/>
    </location>
</feature>
<evidence type="ECO:0000313" key="5">
    <source>
        <dbReference type="Proteomes" id="UP000008810"/>
    </source>
</evidence>
<dbReference type="STRING" id="15368.A0A2K2CFW1"/>
<reference evidence="3" key="2">
    <citation type="submission" date="2017-06" db="EMBL/GenBank/DDBJ databases">
        <title>WGS assembly of Brachypodium distachyon.</title>
        <authorList>
            <consortium name="The International Brachypodium Initiative"/>
            <person name="Lucas S."/>
            <person name="Harmon-Smith M."/>
            <person name="Lail K."/>
            <person name="Tice H."/>
            <person name="Grimwood J."/>
            <person name="Bruce D."/>
            <person name="Barry K."/>
            <person name="Shu S."/>
            <person name="Lindquist E."/>
            <person name="Wang M."/>
            <person name="Pitluck S."/>
            <person name="Vogel J.P."/>
            <person name="Garvin D.F."/>
            <person name="Mockler T.C."/>
            <person name="Schmutz J."/>
            <person name="Rokhsar D."/>
            <person name="Bevan M.W."/>
        </authorList>
    </citation>
    <scope>NUCLEOTIDE SEQUENCE</scope>
    <source>
        <strain evidence="3">Bd21</strain>
    </source>
</reference>
<reference evidence="4" key="3">
    <citation type="submission" date="2018-08" db="UniProtKB">
        <authorList>
            <consortium name="EnsemblPlants"/>
        </authorList>
    </citation>
    <scope>IDENTIFICATION</scope>
    <source>
        <strain evidence="4">cv. Bd21</strain>
    </source>
</reference>
<reference evidence="3 4" key="1">
    <citation type="journal article" date="2010" name="Nature">
        <title>Genome sequencing and analysis of the model grass Brachypodium distachyon.</title>
        <authorList>
            <consortium name="International Brachypodium Initiative"/>
        </authorList>
    </citation>
    <scope>NUCLEOTIDE SEQUENCE [LARGE SCALE GENOMIC DNA]</scope>
    <source>
        <strain evidence="3 4">Bd21</strain>
    </source>
</reference>
<keyword evidence="1" id="KW-0052">Apoplast</keyword>
<dbReference type="GO" id="GO:0048046">
    <property type="term" value="C:apoplast"/>
    <property type="evidence" value="ECO:0007669"/>
    <property type="project" value="UniProtKB-SubCell"/>
</dbReference>
<evidence type="ECO:0000313" key="4">
    <source>
        <dbReference type="EnsemblPlants" id="PNT60916"/>
    </source>
</evidence>
<dbReference type="InParanoid" id="A0A2K2CFW1"/>
<comment type="subcellular location">
    <subcellularLocation>
        <location evidence="1">Secreted</location>
        <location evidence="1">Extracellular space</location>
        <location evidence="1">Apoplast</location>
    </subcellularLocation>
</comment>
<dbReference type="InterPro" id="IPR004265">
    <property type="entry name" value="Dirigent"/>
</dbReference>
<evidence type="ECO:0000313" key="3">
    <source>
        <dbReference type="EMBL" id="PNT60916.1"/>
    </source>
</evidence>
<protein>
    <recommendedName>
        <fullName evidence="1">Dirigent protein</fullName>
    </recommendedName>
</protein>
<keyword evidence="5" id="KW-1185">Reference proteome</keyword>
<evidence type="ECO:0000256" key="2">
    <source>
        <dbReference type="SAM" id="MobiDB-lite"/>
    </source>
</evidence>
<proteinExistence type="inferred from homology"/>
<accession>A0A2K2CFW1</accession>
<feature type="region of interest" description="Disordered" evidence="2">
    <location>
        <begin position="1"/>
        <end position="140"/>
    </location>
</feature>
<dbReference type="EnsemblPlants" id="PNT60916">
    <property type="protein sequence ID" value="PNT60916"/>
    <property type="gene ID" value="BRADI_5g08107v3"/>
</dbReference>
<feature type="compositionally biased region" description="Basic and acidic residues" evidence="2">
    <location>
        <begin position="1"/>
        <end position="15"/>
    </location>
</feature>
<organism evidence="3">
    <name type="scientific">Brachypodium distachyon</name>
    <name type="common">Purple false brome</name>
    <name type="synonym">Trachynia distachya</name>
    <dbReference type="NCBI Taxonomy" id="15368"/>
    <lineage>
        <taxon>Eukaryota</taxon>
        <taxon>Viridiplantae</taxon>
        <taxon>Streptophyta</taxon>
        <taxon>Embryophyta</taxon>
        <taxon>Tracheophyta</taxon>
        <taxon>Spermatophyta</taxon>
        <taxon>Magnoliopsida</taxon>
        <taxon>Liliopsida</taxon>
        <taxon>Poales</taxon>
        <taxon>Poaceae</taxon>
        <taxon>BOP clade</taxon>
        <taxon>Pooideae</taxon>
        <taxon>Stipodae</taxon>
        <taxon>Brachypodieae</taxon>
        <taxon>Brachypodium</taxon>
    </lineage>
</organism>
<comment type="function">
    <text evidence="1">Dirigent proteins impart stereoselectivity on the phenoxy radical-coupling reaction, yielding optically active lignans from two molecules of coniferyl alcohol in the biosynthesis of lignans, flavonolignans, and alkaloids and thus plays a central role in plant secondary metabolism.</text>
</comment>
<name>A0A2K2CFW1_BRADI</name>
<comment type="similarity">
    <text evidence="1">Belongs to the plant dirigent protein family.</text>
</comment>
<feature type="compositionally biased region" description="Basic and acidic residues" evidence="2">
    <location>
        <begin position="77"/>
        <end position="86"/>
    </location>
</feature>
<dbReference type="Pfam" id="PF03018">
    <property type="entry name" value="Dirigent"/>
    <property type="match status" value="1"/>
</dbReference>
<keyword evidence="1" id="KW-0964">Secreted</keyword>
<dbReference type="AlphaFoldDB" id="A0A2K2CFW1"/>
<evidence type="ECO:0000256" key="1">
    <source>
        <dbReference type="RuleBase" id="RU363099"/>
    </source>
</evidence>
<dbReference type="Proteomes" id="UP000008810">
    <property type="component" value="Chromosome 5"/>
</dbReference>